<evidence type="ECO:0000313" key="14">
    <source>
        <dbReference type="Proteomes" id="UP000007305"/>
    </source>
</evidence>
<evidence type="ECO:0000256" key="2">
    <source>
        <dbReference type="ARBA" id="ARBA00022448"/>
    </source>
</evidence>
<comment type="subcellular location">
    <subcellularLocation>
        <location evidence="1">Membrane</location>
        <topology evidence="1">Multi-pass membrane protein</topology>
    </subcellularLocation>
</comment>
<feature type="transmembrane region" description="Helical" evidence="9">
    <location>
        <begin position="508"/>
        <end position="527"/>
    </location>
</feature>
<dbReference type="FunFam" id="3.40.50.300:FF:000903">
    <property type="entry name" value="ABC transporter G family member 7"/>
    <property type="match status" value="1"/>
</dbReference>
<feature type="transmembrane region" description="Helical" evidence="9">
    <location>
        <begin position="480"/>
        <end position="502"/>
    </location>
</feature>
<evidence type="ECO:0000256" key="9">
    <source>
        <dbReference type="SAM" id="Phobius"/>
    </source>
</evidence>
<accession>A0A1D6FDQ3</accession>
<feature type="signal peptide" evidence="10">
    <location>
        <begin position="1"/>
        <end position="21"/>
    </location>
</feature>
<dbReference type="InterPro" id="IPR050352">
    <property type="entry name" value="ABCG_transporters"/>
</dbReference>
<evidence type="ECO:0000313" key="13">
    <source>
        <dbReference type="EnsemblPlants" id="Zm00001eb334910_P004"/>
    </source>
</evidence>
<dbReference type="AlphaFoldDB" id="A0A1D6FDQ3"/>
<feature type="transmembrane region" description="Helical" evidence="9">
    <location>
        <begin position="450"/>
        <end position="468"/>
    </location>
</feature>
<feature type="region of interest" description="Disordered" evidence="8">
    <location>
        <begin position="29"/>
        <end position="51"/>
    </location>
</feature>
<feature type="domain" description="ABC transporter" evidence="11">
    <location>
        <begin position="58"/>
        <end position="304"/>
    </location>
</feature>
<dbReference type="InterPro" id="IPR003593">
    <property type="entry name" value="AAA+_ATPase"/>
</dbReference>
<dbReference type="Pfam" id="PF00005">
    <property type="entry name" value="ABC_tran"/>
    <property type="match status" value="1"/>
</dbReference>
<gene>
    <name evidence="13" type="primary">LOC100285631</name>
    <name evidence="12" type="ORF">ZEAMMB73_Zm00001d008512</name>
</gene>
<dbReference type="GO" id="GO:0140359">
    <property type="term" value="F:ABC-type transporter activity"/>
    <property type="evidence" value="ECO:0007669"/>
    <property type="project" value="InterPro"/>
</dbReference>
<dbReference type="EnsemblPlants" id="Zm00001eb334910_T004">
    <property type="protein sequence ID" value="Zm00001eb334910_P004"/>
    <property type="gene ID" value="Zm00001eb334910"/>
</dbReference>
<organism evidence="12">
    <name type="scientific">Zea mays</name>
    <name type="common">Maize</name>
    <dbReference type="NCBI Taxonomy" id="4577"/>
    <lineage>
        <taxon>Eukaryota</taxon>
        <taxon>Viridiplantae</taxon>
        <taxon>Streptophyta</taxon>
        <taxon>Embryophyta</taxon>
        <taxon>Tracheophyta</taxon>
        <taxon>Spermatophyta</taxon>
        <taxon>Magnoliopsida</taxon>
        <taxon>Liliopsida</taxon>
        <taxon>Poales</taxon>
        <taxon>Poaceae</taxon>
        <taxon>PACMAD clade</taxon>
        <taxon>Panicoideae</taxon>
        <taxon>Andropogonodae</taxon>
        <taxon>Andropogoneae</taxon>
        <taxon>Tripsacinae</taxon>
        <taxon>Zea</taxon>
    </lineage>
</organism>
<evidence type="ECO:0000256" key="1">
    <source>
        <dbReference type="ARBA" id="ARBA00004141"/>
    </source>
</evidence>
<dbReference type="SMART" id="SM00382">
    <property type="entry name" value="AAA"/>
    <property type="match status" value="1"/>
</dbReference>
<protein>
    <submittedName>
        <fullName evidence="12">ABC-2 type transporter family protein</fullName>
    </submittedName>
</protein>
<reference evidence="12" key="2">
    <citation type="submission" date="2015-12" db="EMBL/GenBank/DDBJ databases">
        <title>Update maize B73 reference genome by single molecule sequencing technologies.</title>
        <authorList>
            <consortium name="Maize Genome Sequencing Project"/>
            <person name="Ware D."/>
        </authorList>
    </citation>
    <scope>NUCLEOTIDE SEQUENCE</scope>
    <source>
        <tissue evidence="12">Seedling</tissue>
    </source>
</reference>
<keyword evidence="5" id="KW-0067">ATP-binding</keyword>
<keyword evidence="3 9" id="KW-0812">Transmembrane</keyword>
<dbReference type="PROSITE" id="PS50893">
    <property type="entry name" value="ABC_TRANSPORTER_2"/>
    <property type="match status" value="1"/>
</dbReference>
<evidence type="ECO:0000256" key="5">
    <source>
        <dbReference type="ARBA" id="ARBA00022840"/>
    </source>
</evidence>
<sequence>MEVRGLGQLLAALAAAFFVRAIAGPGPALLPPAEDTETDEADAEAGEGGGGGVPPVTIRWARITCALKNKRGEVARFLLSNVSGEAKPGRLLALMGPSGSGKTTLLNVLAGQLAASSSLHLSGFLYINGRPISKGGYKIAFVRQEDLFFSQLTVRETLSLAAELQLPDLWAPERKESYVNDLLLRMGLVNCADSIVGDAKVRGISGGEKKRLSLACELIASPSVIFADEPTTGLDAFQAEKVMETLRQLAQDGHTVICSIHQPRGSVYGKFDDIVLLSDGETVYMGPAKEEPLTYFSSLGYQCPDHMNPAEFLADLISIDYGSTESVQSSQKRIENLIEAFSNKSVVTEGNNLIAIPEDPELSAKLVRKTTVKKRHAVIFGSVFWRMGKSQTSIQDRMGLLQVAAINTAMAALTKTVGVFPKERSIVDRERAKGSYALGPYLSSKLLAEIPIGAAFPLIFGSILYPMAKLHPTFSRFAKFCGIVTVESFAASAMGLTVGAMAPTTEAAMALGPSLMTVFIVFGGYYVNPDNTPVIFRWIPRISLIRWAFQGLCINEFKGLQFEQQHSYDIQTGEQALERFSLGGIRIADTLVAQGRILMFWYWSTYLLLKKNRPKYQQLLPPLEQDKNKPQVE</sequence>
<dbReference type="GO" id="GO:0005524">
    <property type="term" value="F:ATP binding"/>
    <property type="evidence" value="ECO:0007669"/>
    <property type="project" value="UniProtKB-KW"/>
</dbReference>
<reference evidence="14" key="1">
    <citation type="journal article" date="2009" name="Science">
        <title>The B73 maize genome: complexity, diversity, and dynamics.</title>
        <authorList>
            <person name="Schnable P.S."/>
            <person name="Ware D."/>
            <person name="Fulton R.S."/>
            <person name="Stein J.C."/>
            <person name="Wei F."/>
            <person name="Pasternak S."/>
            <person name="Liang C."/>
            <person name="Zhang J."/>
            <person name="Fulton L."/>
            <person name="Graves T.A."/>
            <person name="Minx P."/>
            <person name="Reily A.D."/>
            <person name="Courtney L."/>
            <person name="Kruchowski S.S."/>
            <person name="Tomlinson C."/>
            <person name="Strong C."/>
            <person name="Delehaunty K."/>
            <person name="Fronick C."/>
            <person name="Courtney B."/>
            <person name="Rock S.M."/>
            <person name="Belter E."/>
            <person name="Du F."/>
            <person name="Kim K."/>
            <person name="Abbott R.M."/>
            <person name="Cotton M."/>
            <person name="Levy A."/>
            <person name="Marchetto P."/>
            <person name="Ochoa K."/>
            <person name="Jackson S.M."/>
            <person name="Gillam B."/>
            <person name="Chen W."/>
            <person name="Yan L."/>
            <person name="Higginbotham J."/>
            <person name="Cardenas M."/>
            <person name="Waligorski J."/>
            <person name="Applebaum E."/>
            <person name="Phelps L."/>
            <person name="Falcone J."/>
            <person name="Kanchi K."/>
            <person name="Thane T."/>
            <person name="Scimone A."/>
            <person name="Thane N."/>
            <person name="Henke J."/>
            <person name="Wang T."/>
            <person name="Ruppert J."/>
            <person name="Shah N."/>
            <person name="Rotter K."/>
            <person name="Hodges J."/>
            <person name="Ingenthron E."/>
            <person name="Cordes M."/>
            <person name="Kohlberg S."/>
            <person name="Sgro J."/>
            <person name="Delgado B."/>
            <person name="Mead K."/>
            <person name="Chinwalla A."/>
            <person name="Leonard S."/>
            <person name="Crouse K."/>
            <person name="Collura K."/>
            <person name="Kudrna D."/>
            <person name="Currie J."/>
            <person name="He R."/>
            <person name="Angelova A."/>
            <person name="Rajasekar S."/>
            <person name="Mueller T."/>
            <person name="Lomeli R."/>
            <person name="Scara G."/>
            <person name="Ko A."/>
            <person name="Delaney K."/>
            <person name="Wissotski M."/>
            <person name="Lopez G."/>
            <person name="Campos D."/>
            <person name="Braidotti M."/>
            <person name="Ashley E."/>
            <person name="Golser W."/>
            <person name="Kim H."/>
            <person name="Lee S."/>
            <person name="Lin J."/>
            <person name="Dujmic Z."/>
            <person name="Kim W."/>
            <person name="Talag J."/>
            <person name="Zuccolo A."/>
            <person name="Fan C."/>
            <person name="Sebastian A."/>
            <person name="Kramer M."/>
            <person name="Spiegel L."/>
            <person name="Nascimento L."/>
            <person name="Zutavern T."/>
            <person name="Miller B."/>
            <person name="Ambroise C."/>
            <person name="Muller S."/>
            <person name="Spooner W."/>
            <person name="Narechania A."/>
            <person name="Ren L."/>
            <person name="Wei S."/>
            <person name="Kumari S."/>
            <person name="Faga B."/>
            <person name="Levy M.J."/>
            <person name="McMahan L."/>
            <person name="Van Buren P."/>
            <person name="Vaughn M.W."/>
            <person name="Ying K."/>
            <person name="Yeh C.-T."/>
            <person name="Emrich S.J."/>
            <person name="Jia Y."/>
            <person name="Kalyanaraman A."/>
            <person name="Hsia A.-P."/>
            <person name="Barbazuk W.B."/>
            <person name="Baucom R.S."/>
            <person name="Brutnell T.P."/>
            <person name="Carpita N.C."/>
            <person name="Chaparro C."/>
            <person name="Chia J.-M."/>
            <person name="Deragon J.-M."/>
            <person name="Estill J.C."/>
            <person name="Fu Y."/>
            <person name="Jeddeloh J.A."/>
            <person name="Han Y."/>
            <person name="Lee H."/>
            <person name="Li P."/>
            <person name="Lisch D.R."/>
            <person name="Liu S."/>
            <person name="Liu Z."/>
            <person name="Nagel D.H."/>
            <person name="McCann M.C."/>
            <person name="SanMiguel P."/>
            <person name="Myers A.M."/>
            <person name="Nettleton D."/>
            <person name="Nguyen J."/>
            <person name="Penning B.W."/>
            <person name="Ponnala L."/>
            <person name="Schneider K.L."/>
            <person name="Schwartz D.C."/>
            <person name="Sharma A."/>
            <person name="Soderlund C."/>
            <person name="Springer N.M."/>
            <person name="Sun Q."/>
            <person name="Wang H."/>
            <person name="Waterman M."/>
            <person name="Westerman R."/>
            <person name="Wolfgruber T.K."/>
            <person name="Yang L."/>
            <person name="Yu Y."/>
            <person name="Zhang L."/>
            <person name="Zhou S."/>
            <person name="Zhu Q."/>
            <person name="Bennetzen J.L."/>
            <person name="Dawe R.K."/>
            <person name="Jiang J."/>
            <person name="Jiang N."/>
            <person name="Presting G.G."/>
            <person name="Wessler S.R."/>
            <person name="Aluru S."/>
            <person name="Martienssen R.A."/>
            <person name="Clifton S.W."/>
            <person name="McCombie W.R."/>
            <person name="Wing R.A."/>
            <person name="Wilson R.K."/>
        </authorList>
    </citation>
    <scope>NUCLEOTIDE SEQUENCE [LARGE SCALE GENOMIC DNA]</scope>
    <source>
        <strain evidence="14">cv. B73</strain>
    </source>
</reference>
<dbReference type="InterPro" id="IPR043926">
    <property type="entry name" value="ABCG_dom"/>
</dbReference>
<evidence type="ECO:0000256" key="6">
    <source>
        <dbReference type="ARBA" id="ARBA00022989"/>
    </source>
</evidence>
<dbReference type="InterPro" id="IPR003439">
    <property type="entry name" value="ABC_transporter-like_ATP-bd"/>
</dbReference>
<dbReference type="EMBL" id="CM000784">
    <property type="protein sequence ID" value="AQK90099.1"/>
    <property type="molecule type" value="Genomic_DNA"/>
</dbReference>
<dbReference type="ExpressionAtlas" id="A0A1D6FDQ3">
    <property type="expression patterns" value="baseline and differential"/>
</dbReference>
<dbReference type="CDD" id="cd03213">
    <property type="entry name" value="ABCG_EPDR"/>
    <property type="match status" value="1"/>
</dbReference>
<dbReference type="InterPro" id="IPR013525">
    <property type="entry name" value="ABC2_TM"/>
</dbReference>
<dbReference type="PANTHER" id="PTHR48041">
    <property type="entry name" value="ABC TRANSPORTER G FAMILY MEMBER 28"/>
    <property type="match status" value="1"/>
</dbReference>
<keyword evidence="7 9" id="KW-0472">Membrane</keyword>
<dbReference type="PANTHER" id="PTHR48041:SF41">
    <property type="entry name" value="ABC TRANSPORTER G FAMILY"/>
    <property type="match status" value="1"/>
</dbReference>
<dbReference type="Gramene" id="Zm00001eb334910_T004">
    <property type="protein sequence ID" value="Zm00001eb334910_P004"/>
    <property type="gene ID" value="Zm00001eb334910"/>
</dbReference>
<dbReference type="InterPro" id="IPR017871">
    <property type="entry name" value="ABC_transporter-like_CS"/>
</dbReference>
<keyword evidence="15" id="KW-1267">Proteomics identification</keyword>
<keyword evidence="4" id="KW-0547">Nucleotide-binding</keyword>
<keyword evidence="10" id="KW-0732">Signal</keyword>
<reference evidence="13" key="4">
    <citation type="submission" date="2021-05" db="UniProtKB">
        <authorList>
            <consortium name="EnsemblPlants"/>
        </authorList>
    </citation>
    <scope>IDENTIFICATION</scope>
    <source>
        <strain evidence="13">cv. B73</strain>
    </source>
</reference>
<feature type="compositionally biased region" description="Acidic residues" evidence="8">
    <location>
        <begin position="34"/>
        <end position="45"/>
    </location>
</feature>
<dbReference type="Proteomes" id="UP000007305">
    <property type="component" value="Chromosome 8"/>
</dbReference>
<feature type="chain" id="PRO_5010804056" evidence="10">
    <location>
        <begin position="22"/>
        <end position="633"/>
    </location>
</feature>
<evidence type="ECO:0000256" key="10">
    <source>
        <dbReference type="SAM" id="SignalP"/>
    </source>
</evidence>
<name>A0A1D6FDQ3_MAIZE</name>
<dbReference type="Gene3D" id="3.40.50.300">
    <property type="entry name" value="P-loop containing nucleotide triphosphate hydrolases"/>
    <property type="match status" value="1"/>
</dbReference>
<dbReference type="PROSITE" id="PS00211">
    <property type="entry name" value="ABC_TRANSPORTER_1"/>
    <property type="match status" value="1"/>
</dbReference>
<evidence type="ECO:0000256" key="4">
    <source>
        <dbReference type="ARBA" id="ARBA00022741"/>
    </source>
</evidence>
<evidence type="ECO:0007829" key="15">
    <source>
        <dbReference type="PeptideAtlas" id="A0A1D6FDQ3"/>
    </source>
</evidence>
<dbReference type="GO" id="GO:0016020">
    <property type="term" value="C:membrane"/>
    <property type="evidence" value="ECO:0007669"/>
    <property type="project" value="UniProtKB-SubCell"/>
</dbReference>
<keyword evidence="2" id="KW-0813">Transport</keyword>
<dbReference type="GO" id="GO:0016887">
    <property type="term" value="F:ATP hydrolysis activity"/>
    <property type="evidence" value="ECO:0007669"/>
    <property type="project" value="InterPro"/>
</dbReference>
<keyword evidence="14" id="KW-1185">Reference proteome</keyword>
<proteinExistence type="evidence at protein level"/>
<evidence type="ECO:0000259" key="11">
    <source>
        <dbReference type="PROSITE" id="PS50893"/>
    </source>
</evidence>
<dbReference type="Pfam" id="PF01061">
    <property type="entry name" value="ABC2_membrane"/>
    <property type="match status" value="1"/>
</dbReference>
<evidence type="ECO:0000256" key="7">
    <source>
        <dbReference type="ARBA" id="ARBA00023136"/>
    </source>
</evidence>
<dbReference type="Pfam" id="PF19055">
    <property type="entry name" value="ABC2_membrane_7"/>
    <property type="match status" value="1"/>
</dbReference>
<keyword evidence="6 9" id="KW-1133">Transmembrane helix</keyword>
<evidence type="ECO:0000313" key="12">
    <source>
        <dbReference type="EMBL" id="AQK90099.1"/>
    </source>
</evidence>
<dbReference type="SUPFAM" id="SSF52540">
    <property type="entry name" value="P-loop containing nucleoside triphosphate hydrolases"/>
    <property type="match status" value="1"/>
</dbReference>
<dbReference type="InterPro" id="IPR027417">
    <property type="entry name" value="P-loop_NTPase"/>
</dbReference>
<evidence type="ECO:0000256" key="3">
    <source>
        <dbReference type="ARBA" id="ARBA00022692"/>
    </source>
</evidence>
<evidence type="ECO:0000256" key="8">
    <source>
        <dbReference type="SAM" id="MobiDB-lite"/>
    </source>
</evidence>
<reference evidence="13" key="3">
    <citation type="submission" date="2019-07" db="EMBL/GenBank/DDBJ databases">
        <authorList>
            <person name="Seetharam A."/>
            <person name="Woodhouse M."/>
            <person name="Cannon E."/>
        </authorList>
    </citation>
    <scope>NUCLEOTIDE SEQUENCE [LARGE SCALE GENOMIC DNA]</scope>
    <source>
        <strain evidence="13">cv. B73</strain>
    </source>
</reference>